<gene>
    <name evidence="2" type="ordered locus">Hoch_4626</name>
</gene>
<dbReference type="AlphaFoldDB" id="D0LR89"/>
<dbReference type="HOGENOM" id="CLU_094174_0_0_7"/>
<evidence type="ECO:0000313" key="2">
    <source>
        <dbReference type="EMBL" id="ACY17117.1"/>
    </source>
</evidence>
<dbReference type="InterPro" id="IPR035996">
    <property type="entry name" value="4pyrrol_Methylase_sf"/>
</dbReference>
<dbReference type="STRING" id="502025.Hoch_4626"/>
<dbReference type="EMBL" id="CP001804">
    <property type="protein sequence ID" value="ACY17117.1"/>
    <property type="molecule type" value="Genomic_DNA"/>
</dbReference>
<dbReference type="RefSeq" id="WP_012829715.1">
    <property type="nucleotide sequence ID" value="NC_013440.1"/>
</dbReference>
<evidence type="ECO:0000313" key="3">
    <source>
        <dbReference type="Proteomes" id="UP000001880"/>
    </source>
</evidence>
<dbReference type="Pfam" id="PF00590">
    <property type="entry name" value="TP_methylase"/>
    <property type="match status" value="1"/>
</dbReference>
<accession>D0LR89</accession>
<organism evidence="2 3">
    <name type="scientific">Haliangium ochraceum (strain DSM 14365 / JCM 11303 / SMP-2)</name>
    <dbReference type="NCBI Taxonomy" id="502025"/>
    <lineage>
        <taxon>Bacteria</taxon>
        <taxon>Pseudomonadati</taxon>
        <taxon>Myxococcota</taxon>
        <taxon>Polyangia</taxon>
        <taxon>Haliangiales</taxon>
        <taxon>Kofleriaceae</taxon>
        <taxon>Haliangium</taxon>
    </lineage>
</organism>
<protein>
    <submittedName>
        <fullName evidence="2">Uroporphyrin-III C/tetrapyrrole (Corrin/Porphyrin) methyltransferase</fullName>
    </submittedName>
</protein>
<dbReference type="KEGG" id="hoh:Hoch_4626"/>
<keyword evidence="2" id="KW-0808">Transferase</keyword>
<dbReference type="InterPro" id="IPR000878">
    <property type="entry name" value="4pyrrol_Mease"/>
</dbReference>
<sequence>MGTGILGGGQTTLGAQRAIERADMVLFAVADPLTVAWLRSHAPNAESLPYPMDDTPRRQTYLEMVTRILAPLEAGKNVCAVFYGHPGMLAFAPHEAVRRARARGHRARMLPGVSALDCLIADLGVDLGADGCQTYEATDFLIRSRPCDPRVPLVLWQIGGIGNLSFFDSEDREGIARGLSVLTEVLRATYPAEHEVIVYEAASLPTEPPRMDSVRLDELPHASVADISTLFVPPARASTLDREMLTRLGMAPRPEGEHAAATSSTGET</sequence>
<evidence type="ECO:0000259" key="1">
    <source>
        <dbReference type="Pfam" id="PF00590"/>
    </source>
</evidence>
<feature type="domain" description="Tetrapyrrole methylase" evidence="1">
    <location>
        <begin position="2"/>
        <end position="207"/>
    </location>
</feature>
<dbReference type="GO" id="GO:0008168">
    <property type="term" value="F:methyltransferase activity"/>
    <property type="evidence" value="ECO:0007669"/>
    <property type="project" value="UniProtKB-KW"/>
</dbReference>
<keyword evidence="3" id="KW-1185">Reference proteome</keyword>
<proteinExistence type="predicted"/>
<dbReference type="GO" id="GO:0032259">
    <property type="term" value="P:methylation"/>
    <property type="evidence" value="ECO:0007669"/>
    <property type="project" value="UniProtKB-KW"/>
</dbReference>
<reference evidence="2 3" key="1">
    <citation type="journal article" date="2010" name="Stand. Genomic Sci.">
        <title>Complete genome sequence of Haliangium ochraceum type strain (SMP-2).</title>
        <authorList>
            <consortium name="US DOE Joint Genome Institute (JGI-PGF)"/>
            <person name="Ivanova N."/>
            <person name="Daum C."/>
            <person name="Lang E."/>
            <person name="Abt B."/>
            <person name="Kopitz M."/>
            <person name="Saunders E."/>
            <person name="Lapidus A."/>
            <person name="Lucas S."/>
            <person name="Glavina Del Rio T."/>
            <person name="Nolan M."/>
            <person name="Tice H."/>
            <person name="Copeland A."/>
            <person name="Cheng J.F."/>
            <person name="Chen F."/>
            <person name="Bruce D."/>
            <person name="Goodwin L."/>
            <person name="Pitluck S."/>
            <person name="Mavromatis K."/>
            <person name="Pati A."/>
            <person name="Mikhailova N."/>
            <person name="Chen A."/>
            <person name="Palaniappan K."/>
            <person name="Land M."/>
            <person name="Hauser L."/>
            <person name="Chang Y.J."/>
            <person name="Jeffries C.D."/>
            <person name="Detter J.C."/>
            <person name="Brettin T."/>
            <person name="Rohde M."/>
            <person name="Goker M."/>
            <person name="Bristow J."/>
            <person name="Markowitz V."/>
            <person name="Eisen J.A."/>
            <person name="Hugenholtz P."/>
            <person name="Kyrpides N.C."/>
            <person name="Klenk H.P."/>
        </authorList>
    </citation>
    <scope>NUCLEOTIDE SEQUENCE [LARGE SCALE GENOMIC DNA]</scope>
    <source>
        <strain evidence="3">DSM 14365 / CIP 107738 / JCM 11303 / AJ 13395 / SMP-2</strain>
    </source>
</reference>
<dbReference type="Proteomes" id="UP000001880">
    <property type="component" value="Chromosome"/>
</dbReference>
<dbReference type="Gene3D" id="3.40.1010.10">
    <property type="entry name" value="Cobalt-precorrin-4 Transmethylase, Domain 1"/>
    <property type="match status" value="1"/>
</dbReference>
<dbReference type="eggNOG" id="COG2241">
    <property type="taxonomic scope" value="Bacteria"/>
</dbReference>
<dbReference type="InterPro" id="IPR014777">
    <property type="entry name" value="4pyrrole_Mease_sub1"/>
</dbReference>
<dbReference type="SUPFAM" id="SSF53790">
    <property type="entry name" value="Tetrapyrrole methylase"/>
    <property type="match status" value="1"/>
</dbReference>
<name>D0LR89_HALO1</name>
<keyword evidence="2" id="KW-0489">Methyltransferase</keyword>
<dbReference type="CDD" id="cd19916">
    <property type="entry name" value="OphMA_like"/>
    <property type="match status" value="1"/>
</dbReference>